<dbReference type="CDD" id="cd09411">
    <property type="entry name" value="LIM4_Paxillin"/>
    <property type="match status" value="1"/>
</dbReference>
<keyword evidence="8" id="KW-0965">Cell junction</keyword>
<dbReference type="PANTHER" id="PTHR24216">
    <property type="entry name" value="PAXILLIN-RELATED"/>
    <property type="match status" value="1"/>
</dbReference>
<evidence type="ECO:0000259" key="13">
    <source>
        <dbReference type="PROSITE" id="PS50023"/>
    </source>
</evidence>
<keyword evidence="5 11" id="KW-0479">Metal-binding</keyword>
<evidence type="ECO:0000313" key="14">
    <source>
        <dbReference type="EMBL" id="KAK2161812.1"/>
    </source>
</evidence>
<keyword evidence="6" id="KW-0677">Repeat</keyword>
<evidence type="ECO:0000256" key="3">
    <source>
        <dbReference type="ARBA" id="ARBA00022490"/>
    </source>
</evidence>
<proteinExistence type="predicted"/>
<feature type="domain" description="LIM zinc-binding" evidence="13">
    <location>
        <begin position="505"/>
        <end position="564"/>
    </location>
</feature>
<dbReference type="Pfam" id="PF03535">
    <property type="entry name" value="Paxillin"/>
    <property type="match status" value="1"/>
</dbReference>
<dbReference type="PROSITE" id="PS50023">
    <property type="entry name" value="LIM_DOMAIN_2"/>
    <property type="match status" value="4"/>
</dbReference>
<feature type="region of interest" description="Disordered" evidence="12">
    <location>
        <begin position="449"/>
        <end position="481"/>
    </location>
</feature>
<comment type="subcellular location">
    <subcellularLocation>
        <location evidence="2">Cell junction</location>
        <location evidence="2">Focal adhesion</location>
    </subcellularLocation>
    <subcellularLocation>
        <location evidence="1">Cytoplasm</location>
        <location evidence="1">Cytoskeleton</location>
    </subcellularLocation>
</comment>
<name>A0AAD9N998_9ANNE</name>
<keyword evidence="10" id="KW-0206">Cytoskeleton</keyword>
<evidence type="ECO:0000256" key="12">
    <source>
        <dbReference type="SAM" id="MobiDB-lite"/>
    </source>
</evidence>
<dbReference type="Gene3D" id="2.10.110.10">
    <property type="entry name" value="Cysteine Rich Protein"/>
    <property type="match status" value="4"/>
</dbReference>
<evidence type="ECO:0000256" key="6">
    <source>
        <dbReference type="ARBA" id="ARBA00022737"/>
    </source>
</evidence>
<dbReference type="PANTHER" id="PTHR24216:SF8">
    <property type="entry name" value="PAXILLIN, ISOFORM F"/>
    <property type="match status" value="1"/>
</dbReference>
<sequence>MASTCTIIIPLSDLDLAEDGSAMSPRHRSVHNMDINMCPDLKQFDISLQKDGETVPLTATQAHNTVNLEVTNKQWNNWWKDTVGGESSGWLSTQTDAIHDPSVKNTQDIKTAVSSSRNWSRSHSLDGVTDPSMVRLTRQRQKLNERMRSLSLEKSRDCWGRERSIEDEVITHGEGPIHGAVKHVIKQVDALLADLQSTTSNIAAHQQEQQQQQHPAPVYQHHTVTKTTKINTEIPGDNSVIKHNQDTIDGQPVYEPQIVKTVKRSQTENTTTSVSRTQYNINPLPLANTNGLTPGQHALPPGGENKAMTPLSNNLSELDSLLQDLSSAQFMAEVDRRNAANTGEVDNYPHNQLHEGRDRTVDSLLYELESFVPPNRDVSRPADDGAGHYELVRPVQGAPTQTPGPASSATRELDDLMASLSEFKQGGPKHVGDPPYATVNKTPRQAFVAEASVQHQRQTSHASAQQAGLLDTSGGQDQQNNNLEMMLGNLSTDMSRQGIMTVPKGHCAACAKPIIGQVITALGKIWHPEHFVCGHCKEPLGTRNFFERDDLPFCERDYHMLFSPRCAQCNGAILDKCITALDKTWHPEHFVCAECGRQFGDAGFHEKDGKAFCRDDYFSMFAPRCGGCNQPIMDNFISALNQQWHPECFVCYECHMPFGSTSFFDHEGYPYCETHYHAKRGSLCAGCHKPITGRCITAMYKKFHPEHFVCAFCLKQLNKGTFKEENDKPYCHPCFAKLFG</sequence>
<feature type="compositionally biased region" description="Polar residues" evidence="12">
    <location>
        <begin position="453"/>
        <end position="466"/>
    </location>
</feature>
<dbReference type="AlphaFoldDB" id="A0AAD9N998"/>
<dbReference type="SMART" id="SM00132">
    <property type="entry name" value="LIM"/>
    <property type="match status" value="4"/>
</dbReference>
<evidence type="ECO:0000256" key="7">
    <source>
        <dbReference type="ARBA" id="ARBA00022833"/>
    </source>
</evidence>
<dbReference type="CDD" id="cd09336">
    <property type="entry name" value="LIM1_Paxillin_like"/>
    <property type="match status" value="1"/>
</dbReference>
<evidence type="ECO:0000256" key="5">
    <source>
        <dbReference type="ARBA" id="ARBA00022723"/>
    </source>
</evidence>
<dbReference type="SUPFAM" id="SSF57716">
    <property type="entry name" value="Glucocorticoid receptor-like (DNA-binding domain)"/>
    <property type="match status" value="5"/>
</dbReference>
<dbReference type="InterPro" id="IPR001781">
    <property type="entry name" value="Znf_LIM"/>
</dbReference>
<dbReference type="FunFam" id="2.10.110.10:FF:000008">
    <property type="entry name" value="Paxillin isoform 1"/>
    <property type="match status" value="1"/>
</dbReference>
<evidence type="ECO:0000256" key="8">
    <source>
        <dbReference type="ARBA" id="ARBA00022949"/>
    </source>
</evidence>
<dbReference type="GO" id="GO:0005856">
    <property type="term" value="C:cytoskeleton"/>
    <property type="evidence" value="ECO:0007669"/>
    <property type="project" value="UniProtKB-SubCell"/>
</dbReference>
<dbReference type="FunFam" id="2.10.110.10:FF:000012">
    <property type="entry name" value="Paxillin isoform 1"/>
    <property type="match status" value="1"/>
</dbReference>
<feature type="domain" description="LIM zinc-binding" evidence="13">
    <location>
        <begin position="683"/>
        <end position="740"/>
    </location>
</feature>
<evidence type="ECO:0000256" key="11">
    <source>
        <dbReference type="PROSITE-ProRule" id="PRU00125"/>
    </source>
</evidence>
<dbReference type="EMBL" id="JAODUP010000109">
    <property type="protein sequence ID" value="KAK2161812.1"/>
    <property type="molecule type" value="Genomic_DNA"/>
</dbReference>
<gene>
    <name evidence="14" type="ORF">LSH36_109g03014</name>
</gene>
<evidence type="ECO:0000256" key="1">
    <source>
        <dbReference type="ARBA" id="ARBA00004245"/>
    </source>
</evidence>
<dbReference type="Proteomes" id="UP001208570">
    <property type="component" value="Unassembled WGS sequence"/>
</dbReference>
<keyword evidence="9 11" id="KW-0440">LIM domain</keyword>
<feature type="domain" description="LIM zinc-binding" evidence="13">
    <location>
        <begin position="623"/>
        <end position="682"/>
    </location>
</feature>
<dbReference type="CDD" id="cd09337">
    <property type="entry name" value="LIM2_Paxillin_like"/>
    <property type="match status" value="1"/>
</dbReference>
<keyword evidence="4" id="KW-0597">Phosphoprotein</keyword>
<dbReference type="GO" id="GO:0005925">
    <property type="term" value="C:focal adhesion"/>
    <property type="evidence" value="ECO:0007669"/>
    <property type="project" value="UniProtKB-SubCell"/>
</dbReference>
<keyword evidence="3" id="KW-0963">Cytoplasm</keyword>
<dbReference type="GO" id="GO:0046872">
    <property type="term" value="F:metal ion binding"/>
    <property type="evidence" value="ECO:0007669"/>
    <property type="project" value="UniProtKB-KW"/>
</dbReference>
<organism evidence="14 15">
    <name type="scientific">Paralvinella palmiformis</name>
    <dbReference type="NCBI Taxonomy" id="53620"/>
    <lineage>
        <taxon>Eukaryota</taxon>
        <taxon>Metazoa</taxon>
        <taxon>Spiralia</taxon>
        <taxon>Lophotrochozoa</taxon>
        <taxon>Annelida</taxon>
        <taxon>Polychaeta</taxon>
        <taxon>Sedentaria</taxon>
        <taxon>Canalipalpata</taxon>
        <taxon>Terebellida</taxon>
        <taxon>Terebelliformia</taxon>
        <taxon>Alvinellidae</taxon>
        <taxon>Paralvinella</taxon>
    </lineage>
</organism>
<dbReference type="CDD" id="cd09338">
    <property type="entry name" value="LIM3_Paxillin_like"/>
    <property type="match status" value="1"/>
</dbReference>
<keyword evidence="15" id="KW-1185">Reference proteome</keyword>
<evidence type="ECO:0000256" key="4">
    <source>
        <dbReference type="ARBA" id="ARBA00022553"/>
    </source>
</evidence>
<protein>
    <recommendedName>
        <fullName evidence="13">LIM zinc-binding domain-containing protein</fullName>
    </recommendedName>
</protein>
<evidence type="ECO:0000256" key="9">
    <source>
        <dbReference type="ARBA" id="ARBA00023038"/>
    </source>
</evidence>
<accession>A0AAD9N998</accession>
<reference evidence="14" key="1">
    <citation type="journal article" date="2023" name="Mol. Biol. Evol.">
        <title>Third-Generation Sequencing Reveals the Adaptive Role of the Epigenome in Three Deep-Sea Polychaetes.</title>
        <authorList>
            <person name="Perez M."/>
            <person name="Aroh O."/>
            <person name="Sun Y."/>
            <person name="Lan Y."/>
            <person name="Juniper S.K."/>
            <person name="Young C.R."/>
            <person name="Angers B."/>
            <person name="Qian P.Y."/>
        </authorList>
    </citation>
    <scope>NUCLEOTIDE SEQUENCE</scope>
    <source>
        <strain evidence="14">P08H-3</strain>
    </source>
</reference>
<dbReference type="InterPro" id="IPR047075">
    <property type="entry name" value="Paxillin_TGFB1I1_LIM_dom1"/>
</dbReference>
<keyword evidence="7 11" id="KW-0862">Zinc</keyword>
<evidence type="ECO:0000256" key="2">
    <source>
        <dbReference type="ARBA" id="ARBA00004246"/>
    </source>
</evidence>
<evidence type="ECO:0000313" key="15">
    <source>
        <dbReference type="Proteomes" id="UP001208570"/>
    </source>
</evidence>
<dbReference type="Pfam" id="PF00412">
    <property type="entry name" value="LIM"/>
    <property type="match status" value="4"/>
</dbReference>
<evidence type="ECO:0000256" key="10">
    <source>
        <dbReference type="ARBA" id="ARBA00023212"/>
    </source>
</evidence>
<dbReference type="InterPro" id="IPR001904">
    <property type="entry name" value="Paxillin_Lim_dom4"/>
</dbReference>
<dbReference type="PROSITE" id="PS00478">
    <property type="entry name" value="LIM_DOMAIN_1"/>
    <property type="match status" value="2"/>
</dbReference>
<dbReference type="FunFam" id="2.10.110.10:FF:000018">
    <property type="entry name" value="Paxillin isoform 1"/>
    <property type="match status" value="1"/>
</dbReference>
<dbReference type="FunFam" id="2.10.110.10:FF:000009">
    <property type="entry name" value="Paxillin isoform 1"/>
    <property type="match status" value="1"/>
</dbReference>
<feature type="domain" description="LIM zinc-binding" evidence="13">
    <location>
        <begin position="565"/>
        <end position="622"/>
    </location>
</feature>
<comment type="caution">
    <text evidence="14">The sequence shown here is derived from an EMBL/GenBank/DDBJ whole genome shotgun (WGS) entry which is preliminary data.</text>
</comment>